<sequence>MDLTSSLRLPYILTSSPALHLNPLKNCKFQAALIGFLKV</sequence>
<reference evidence="2" key="1">
    <citation type="submission" date="2013-09" db="EMBL/GenBank/DDBJ databases">
        <title>Corchorus olitorius genome sequencing.</title>
        <authorList>
            <person name="Alam M."/>
            <person name="Haque M.S."/>
            <person name="Islam M.S."/>
            <person name="Emdad E.M."/>
            <person name="Islam M.M."/>
            <person name="Ahmed B."/>
            <person name="Halim A."/>
            <person name="Hossen Q.M.M."/>
            <person name="Hossain M.Z."/>
            <person name="Ahmed R."/>
            <person name="Khan M.M."/>
            <person name="Islam R."/>
            <person name="Rashid M.M."/>
            <person name="Khan S.A."/>
            <person name="Rahman M.S."/>
            <person name="Alam M."/>
            <person name="Yahiya A.S."/>
            <person name="Khan M.S."/>
            <person name="Azam M.S."/>
            <person name="Haque T."/>
            <person name="Lashkar M.Z.H."/>
            <person name="Akhand A.I."/>
            <person name="Morshed G."/>
            <person name="Roy S."/>
            <person name="Uddin K.S."/>
            <person name="Rabeya T."/>
            <person name="Hossain A.S."/>
            <person name="Chowdhury A."/>
            <person name="Snigdha A.R."/>
            <person name="Mortoza M.S."/>
            <person name="Matin S.A."/>
            <person name="Hoque S.M.E."/>
            <person name="Islam M.K."/>
            <person name="Roy D.K."/>
            <person name="Haider R."/>
            <person name="Moosa M.M."/>
            <person name="Elias S.M."/>
            <person name="Hasan A.M."/>
            <person name="Jahan S."/>
            <person name="Shafiuddin M."/>
            <person name="Mahmood N."/>
            <person name="Shommy N.S."/>
        </authorList>
    </citation>
    <scope>NUCLEOTIDE SEQUENCE [LARGE SCALE GENOMIC DNA]</scope>
    <source>
        <strain evidence="2">cv. O-4</strain>
    </source>
</reference>
<dbReference type="EMBL" id="AWUE01020790">
    <property type="protein sequence ID" value="OMO66041.1"/>
    <property type="molecule type" value="Genomic_DNA"/>
</dbReference>
<gene>
    <name evidence="1" type="ORF">COLO4_30816</name>
</gene>
<name>A0A1R3H6T8_9ROSI</name>
<accession>A0A1R3H6T8</accession>
<proteinExistence type="predicted"/>
<evidence type="ECO:0000313" key="1">
    <source>
        <dbReference type="EMBL" id="OMO66041.1"/>
    </source>
</evidence>
<keyword evidence="2" id="KW-1185">Reference proteome</keyword>
<evidence type="ECO:0000313" key="2">
    <source>
        <dbReference type="Proteomes" id="UP000187203"/>
    </source>
</evidence>
<dbReference type="Proteomes" id="UP000187203">
    <property type="component" value="Unassembled WGS sequence"/>
</dbReference>
<organism evidence="1 2">
    <name type="scientific">Corchorus olitorius</name>
    <dbReference type="NCBI Taxonomy" id="93759"/>
    <lineage>
        <taxon>Eukaryota</taxon>
        <taxon>Viridiplantae</taxon>
        <taxon>Streptophyta</taxon>
        <taxon>Embryophyta</taxon>
        <taxon>Tracheophyta</taxon>
        <taxon>Spermatophyta</taxon>
        <taxon>Magnoliopsida</taxon>
        <taxon>eudicotyledons</taxon>
        <taxon>Gunneridae</taxon>
        <taxon>Pentapetalae</taxon>
        <taxon>rosids</taxon>
        <taxon>malvids</taxon>
        <taxon>Malvales</taxon>
        <taxon>Malvaceae</taxon>
        <taxon>Grewioideae</taxon>
        <taxon>Apeibeae</taxon>
        <taxon>Corchorus</taxon>
    </lineage>
</organism>
<protein>
    <submittedName>
        <fullName evidence="1">Uncharacterized protein</fullName>
    </submittedName>
</protein>
<dbReference type="AlphaFoldDB" id="A0A1R3H6T8"/>
<comment type="caution">
    <text evidence="1">The sequence shown here is derived from an EMBL/GenBank/DDBJ whole genome shotgun (WGS) entry which is preliminary data.</text>
</comment>